<proteinExistence type="inferred from homology"/>
<dbReference type="PANTHER" id="PTHR20982">
    <property type="entry name" value="RIBOSOME RECYCLING FACTOR"/>
    <property type="match status" value="1"/>
</dbReference>
<dbReference type="SUPFAM" id="SSF55194">
    <property type="entry name" value="Ribosome recycling factor, RRF"/>
    <property type="match status" value="1"/>
</dbReference>
<dbReference type="InterPro" id="IPR023584">
    <property type="entry name" value="Ribosome_recyc_fac_dom"/>
</dbReference>
<evidence type="ECO:0000256" key="3">
    <source>
        <dbReference type="SAM" id="MobiDB-lite"/>
    </source>
</evidence>
<accession>A0A2M8LBS7</accession>
<dbReference type="FunFam" id="3.30.1360.40:FF:000001">
    <property type="entry name" value="Ribosome-recycling factor"/>
    <property type="match status" value="1"/>
</dbReference>
<name>A0A2M8LBS7_9BACT</name>
<dbReference type="EMBL" id="PFEQ01000013">
    <property type="protein sequence ID" value="PJE74077.1"/>
    <property type="molecule type" value="Genomic_DNA"/>
</dbReference>
<dbReference type="Gene3D" id="1.10.132.20">
    <property type="entry name" value="Ribosome-recycling factor"/>
    <property type="match status" value="1"/>
</dbReference>
<evidence type="ECO:0000256" key="1">
    <source>
        <dbReference type="ARBA" id="ARBA00005912"/>
    </source>
</evidence>
<sequence>MTYNFSELKKNTQSTEEWLTKEFGQIRSSRANPAVLDGVRVESYGADSPINQVASVTNEDPRTIRITPWDASLIKVIEKAIVVANLGVSVAVDDKGVRVSFPELTGDRRVEIVKIAKEKFEQSRIQIRKHRDETNTDIDKKEEEGGMGEDEKFRFKAEMQKIVDESNKKLQAMMDKKEKEILS</sequence>
<evidence type="ECO:0000256" key="2">
    <source>
        <dbReference type="ARBA" id="ARBA00022917"/>
    </source>
</evidence>
<evidence type="ECO:0000313" key="6">
    <source>
        <dbReference type="Proteomes" id="UP000228700"/>
    </source>
</evidence>
<dbReference type="Gene3D" id="3.30.1360.40">
    <property type="match status" value="1"/>
</dbReference>
<comment type="caution">
    <text evidence="5">The sequence shown here is derived from an EMBL/GenBank/DDBJ whole genome shotgun (WGS) entry which is preliminary data.</text>
</comment>
<dbReference type="AlphaFoldDB" id="A0A2M8LBS7"/>
<evidence type="ECO:0000313" key="5">
    <source>
        <dbReference type="EMBL" id="PJE74077.1"/>
    </source>
</evidence>
<dbReference type="PANTHER" id="PTHR20982:SF3">
    <property type="entry name" value="MITOCHONDRIAL RIBOSOME RECYCLING FACTOR PSEUDO 1"/>
    <property type="match status" value="1"/>
</dbReference>
<evidence type="ECO:0000259" key="4">
    <source>
        <dbReference type="Pfam" id="PF01765"/>
    </source>
</evidence>
<dbReference type="InterPro" id="IPR036191">
    <property type="entry name" value="RRF_sf"/>
</dbReference>
<feature type="domain" description="Ribosome recycling factor" evidence="4">
    <location>
        <begin position="19"/>
        <end position="182"/>
    </location>
</feature>
<dbReference type="Pfam" id="PF01765">
    <property type="entry name" value="RRF"/>
    <property type="match status" value="1"/>
</dbReference>
<organism evidence="5 6">
    <name type="scientific">Candidatus Taylorbacteria bacterium CG10_big_fil_rev_8_21_14_0_10_41_48</name>
    <dbReference type="NCBI Taxonomy" id="1975024"/>
    <lineage>
        <taxon>Bacteria</taxon>
        <taxon>Candidatus Tayloriibacteriota</taxon>
    </lineage>
</organism>
<dbReference type="GO" id="GO:0006412">
    <property type="term" value="P:translation"/>
    <property type="evidence" value="ECO:0007669"/>
    <property type="project" value="UniProtKB-KW"/>
</dbReference>
<dbReference type="NCBIfam" id="TIGR00496">
    <property type="entry name" value="frr"/>
    <property type="match status" value="1"/>
</dbReference>
<reference evidence="6" key="1">
    <citation type="submission" date="2017-09" db="EMBL/GenBank/DDBJ databases">
        <title>Depth-based differentiation of microbial function through sediment-hosted aquifers and enrichment of novel symbionts in the deep terrestrial subsurface.</title>
        <authorList>
            <person name="Probst A.J."/>
            <person name="Ladd B."/>
            <person name="Jarett J.K."/>
            <person name="Geller-Mcgrath D.E."/>
            <person name="Sieber C.M.K."/>
            <person name="Emerson J.B."/>
            <person name="Anantharaman K."/>
            <person name="Thomas B.C."/>
            <person name="Malmstrom R."/>
            <person name="Stieglmeier M."/>
            <person name="Klingl A."/>
            <person name="Woyke T."/>
            <person name="Ryan C.M."/>
            <person name="Banfield J.F."/>
        </authorList>
    </citation>
    <scope>NUCLEOTIDE SEQUENCE [LARGE SCALE GENOMIC DNA]</scope>
</reference>
<gene>
    <name evidence="5" type="ORF">COV01_03185</name>
</gene>
<keyword evidence="2" id="KW-0648">Protein biosynthesis</keyword>
<comment type="similarity">
    <text evidence="1">Belongs to the RRF family.</text>
</comment>
<feature type="region of interest" description="Disordered" evidence="3">
    <location>
        <begin position="131"/>
        <end position="151"/>
    </location>
</feature>
<protein>
    <submittedName>
        <fullName evidence="5">Ribosome recycling factor</fullName>
    </submittedName>
</protein>
<dbReference type="InterPro" id="IPR002661">
    <property type="entry name" value="Ribosome_recyc_fac"/>
</dbReference>
<dbReference type="Proteomes" id="UP000228700">
    <property type="component" value="Unassembled WGS sequence"/>
</dbReference>
<dbReference type="GO" id="GO:0043023">
    <property type="term" value="F:ribosomal large subunit binding"/>
    <property type="evidence" value="ECO:0007669"/>
    <property type="project" value="TreeGrafter"/>
</dbReference>